<dbReference type="PANTHER" id="PTHR30469">
    <property type="entry name" value="MULTIDRUG RESISTANCE PROTEIN MDTA"/>
    <property type="match status" value="1"/>
</dbReference>
<dbReference type="Pfam" id="PF25989">
    <property type="entry name" value="YknX_C"/>
    <property type="match status" value="1"/>
</dbReference>
<accession>A0A537JHH6</accession>
<dbReference type="InterPro" id="IPR006143">
    <property type="entry name" value="RND_pump_MFP"/>
</dbReference>
<evidence type="ECO:0000313" key="6">
    <source>
        <dbReference type="EMBL" id="TMI82964.1"/>
    </source>
</evidence>
<dbReference type="Proteomes" id="UP000318093">
    <property type="component" value="Unassembled WGS sequence"/>
</dbReference>
<dbReference type="GO" id="GO:0030313">
    <property type="term" value="C:cell envelope"/>
    <property type="evidence" value="ECO:0007669"/>
    <property type="project" value="UniProtKB-SubCell"/>
</dbReference>
<dbReference type="Pfam" id="PF25954">
    <property type="entry name" value="Beta-barrel_RND_2"/>
    <property type="match status" value="1"/>
</dbReference>
<dbReference type="GO" id="GO:1990961">
    <property type="term" value="P:xenobiotic detoxification by transmembrane export across the plasma membrane"/>
    <property type="evidence" value="ECO:0007669"/>
    <property type="project" value="InterPro"/>
</dbReference>
<evidence type="ECO:0000313" key="7">
    <source>
        <dbReference type="Proteomes" id="UP000318093"/>
    </source>
</evidence>
<dbReference type="GO" id="GO:1990281">
    <property type="term" value="C:efflux pump complex"/>
    <property type="evidence" value="ECO:0007669"/>
    <property type="project" value="TreeGrafter"/>
</dbReference>
<dbReference type="SUPFAM" id="SSF111369">
    <property type="entry name" value="HlyD-like secretion proteins"/>
    <property type="match status" value="3"/>
</dbReference>
<dbReference type="Gene3D" id="2.40.420.20">
    <property type="match status" value="1"/>
</dbReference>
<dbReference type="FunFam" id="2.40.30.170:FF:000010">
    <property type="entry name" value="Efflux RND transporter periplasmic adaptor subunit"/>
    <property type="match status" value="1"/>
</dbReference>
<dbReference type="NCBIfam" id="TIGR01730">
    <property type="entry name" value="RND_mfp"/>
    <property type="match status" value="1"/>
</dbReference>
<dbReference type="InterPro" id="IPR030190">
    <property type="entry name" value="MacA_alpha-hairpin_sf"/>
</dbReference>
<dbReference type="InterPro" id="IPR058792">
    <property type="entry name" value="Beta-barrel_RND_2"/>
</dbReference>
<comment type="similarity">
    <text evidence="1">Belongs to the membrane fusion protein (MFP) (TC 8.A.1) family.</text>
</comment>
<feature type="domain" description="CusB-like beta-barrel" evidence="4">
    <location>
        <begin position="246"/>
        <end position="318"/>
    </location>
</feature>
<dbReference type="Gene3D" id="2.40.30.170">
    <property type="match status" value="1"/>
</dbReference>
<comment type="caution">
    <text evidence="6">The sequence shown here is derived from an EMBL/GenBank/DDBJ whole genome shotgun (WGS) entry which is preliminary data.</text>
</comment>
<proteinExistence type="inferred from homology"/>
<evidence type="ECO:0000259" key="4">
    <source>
        <dbReference type="Pfam" id="PF25954"/>
    </source>
</evidence>
<evidence type="ECO:0000256" key="3">
    <source>
        <dbReference type="SAM" id="Coils"/>
    </source>
</evidence>
<feature type="domain" description="YknX-like C-terminal permuted SH3-like" evidence="5">
    <location>
        <begin position="324"/>
        <end position="391"/>
    </location>
</feature>
<dbReference type="EMBL" id="VBAN01000135">
    <property type="protein sequence ID" value="TMI82964.1"/>
    <property type="molecule type" value="Genomic_DNA"/>
</dbReference>
<feature type="coiled-coil region" evidence="3">
    <location>
        <begin position="94"/>
        <end position="173"/>
    </location>
</feature>
<dbReference type="GO" id="GO:0019898">
    <property type="term" value="C:extrinsic component of membrane"/>
    <property type="evidence" value="ECO:0007669"/>
    <property type="project" value="InterPro"/>
</dbReference>
<name>A0A537JHH6_9BACT</name>
<dbReference type="InterPro" id="IPR058637">
    <property type="entry name" value="YknX-like_C"/>
</dbReference>
<evidence type="ECO:0000256" key="2">
    <source>
        <dbReference type="ARBA" id="ARBA00023054"/>
    </source>
</evidence>
<reference evidence="6 7" key="1">
    <citation type="journal article" date="2019" name="Nat. Microbiol.">
        <title>Mediterranean grassland soil C-N compound turnover is dependent on rainfall and depth, and is mediated by genomically divergent microorganisms.</title>
        <authorList>
            <person name="Diamond S."/>
            <person name="Andeer P.F."/>
            <person name="Li Z."/>
            <person name="Crits-Christoph A."/>
            <person name="Burstein D."/>
            <person name="Anantharaman K."/>
            <person name="Lane K.R."/>
            <person name="Thomas B.C."/>
            <person name="Pan C."/>
            <person name="Northen T.R."/>
            <person name="Banfield J.F."/>
        </authorList>
    </citation>
    <scope>NUCLEOTIDE SEQUENCE [LARGE SCALE GENOMIC DNA]</scope>
    <source>
        <strain evidence="6">NP_6</strain>
    </source>
</reference>
<evidence type="ECO:0000259" key="5">
    <source>
        <dbReference type="Pfam" id="PF25989"/>
    </source>
</evidence>
<sequence>MGVAHPKRVTIPLTLSLTANISSLRTAVLYSKTAGYLETVTVRPGDPVKTGQLVAVVDHAQLDAQLVQADATALAAQSGVQTAVVAVATAHAQLVNAEAQVQNAKAGVVKARAQLQNAQATQARIADLVRQGASAQQTLDDAVAQVQAAQANLDAADAQVAQADAQVAAARQQEASAAMQVQTQRAQAASQAAALQNARLAVANATITAPFDGIVVSRSLDPGAYVTPGTSTPIVTIADLAQIDVLVNVTEVQIAAIQRGAPVQVTVDAYPDRTFRGKVSRIAGGADQITRTVQVEIDIANPGQLLRPGMYATAQLSAGADKDVLVVPLGALVTVGDQHFVWVVKDSAVTQQPVTVGRATGEVVEITGGLSEGDQIVARGADLVREGQRVRAVPVAGL</sequence>
<gene>
    <name evidence="6" type="ORF">E6H03_04610</name>
</gene>
<evidence type="ECO:0000256" key="1">
    <source>
        <dbReference type="ARBA" id="ARBA00009477"/>
    </source>
</evidence>
<dbReference type="Gene3D" id="6.10.140.1990">
    <property type="match status" value="1"/>
</dbReference>
<keyword evidence="2 3" id="KW-0175">Coiled coil</keyword>
<dbReference type="GO" id="GO:1990195">
    <property type="term" value="C:macrolide transmembrane transporter complex"/>
    <property type="evidence" value="ECO:0007669"/>
    <property type="project" value="InterPro"/>
</dbReference>
<protein>
    <submittedName>
        <fullName evidence="6">Efflux RND transporter periplasmic adaptor subunit</fullName>
    </submittedName>
</protein>
<organism evidence="6 7">
    <name type="scientific">Candidatus Segetimicrobium genomatis</name>
    <dbReference type="NCBI Taxonomy" id="2569760"/>
    <lineage>
        <taxon>Bacteria</taxon>
        <taxon>Bacillati</taxon>
        <taxon>Candidatus Sysuimicrobiota</taxon>
        <taxon>Candidatus Sysuimicrobiia</taxon>
        <taxon>Candidatus Sysuimicrobiales</taxon>
        <taxon>Candidatus Segetimicrobiaceae</taxon>
        <taxon>Candidatus Segetimicrobium</taxon>
    </lineage>
</organism>
<dbReference type="GO" id="GO:0015562">
    <property type="term" value="F:efflux transmembrane transporter activity"/>
    <property type="evidence" value="ECO:0007669"/>
    <property type="project" value="TreeGrafter"/>
</dbReference>
<dbReference type="AlphaFoldDB" id="A0A537JHH6"/>
<dbReference type="Gene3D" id="2.40.50.100">
    <property type="match status" value="1"/>
</dbReference>